<dbReference type="AlphaFoldDB" id="A0A644SM43"/>
<dbReference type="EMBL" id="VSSQ01000001">
    <property type="protein sequence ID" value="MPL54861.1"/>
    <property type="molecule type" value="Genomic_DNA"/>
</dbReference>
<organism evidence="1">
    <name type="scientific">bioreactor metagenome</name>
    <dbReference type="NCBI Taxonomy" id="1076179"/>
    <lineage>
        <taxon>unclassified sequences</taxon>
        <taxon>metagenomes</taxon>
        <taxon>ecological metagenomes</taxon>
    </lineage>
</organism>
<accession>A0A644SM43</accession>
<proteinExistence type="predicted"/>
<protein>
    <submittedName>
        <fullName evidence="1">Uncharacterized protein</fullName>
    </submittedName>
</protein>
<evidence type="ECO:0000313" key="1">
    <source>
        <dbReference type="EMBL" id="MPL54861.1"/>
    </source>
</evidence>
<name>A0A644SM43_9ZZZZ</name>
<sequence length="261" mass="31517">MKTIIEEIKKEIKNHQNVKNSVLKDVVSWKRTHYILLAEIVSQELSHSKFLQGERKFELGNTISYITLQRFFDNSYKASALNDLRFIKTLDKLCIFLGHYDLNEYILNSKQLTISDDDSEQIEPYRKIIETFCQNEFKAIQKLPEIDLSDIYPYVFEDSAILRRIKEYMKRYKDAEYHFDFDYEFAKFELLDCELLSDEEDLKVLKAHEFWDLVLKTAEGKVFFYKVMNFQTYFLKKDQDMQWKIWDNYNPNLQRVITTYV</sequence>
<comment type="caution">
    <text evidence="1">The sequence shown here is derived from an EMBL/GenBank/DDBJ whole genome shotgun (WGS) entry which is preliminary data.</text>
</comment>
<gene>
    <name evidence="1" type="ORF">SDC9_00327</name>
</gene>
<reference evidence="1" key="1">
    <citation type="submission" date="2019-08" db="EMBL/GenBank/DDBJ databases">
        <authorList>
            <person name="Kucharzyk K."/>
            <person name="Murdoch R.W."/>
            <person name="Higgins S."/>
            <person name="Loffler F."/>
        </authorList>
    </citation>
    <scope>NUCLEOTIDE SEQUENCE</scope>
</reference>